<dbReference type="SMART" id="SM00382">
    <property type="entry name" value="AAA"/>
    <property type="match status" value="1"/>
</dbReference>
<dbReference type="InterPro" id="IPR017871">
    <property type="entry name" value="ABC_transporter-like_CS"/>
</dbReference>
<keyword evidence="2" id="KW-0547">Nucleotide-binding</keyword>
<dbReference type="Pfam" id="PF00005">
    <property type="entry name" value="ABC_tran"/>
    <property type="match status" value="1"/>
</dbReference>
<dbReference type="EMBL" id="AAOE01000014">
    <property type="protein sequence ID" value="EAR09017.1"/>
    <property type="molecule type" value="Genomic_DNA"/>
</dbReference>
<dbReference type="CDD" id="cd03214">
    <property type="entry name" value="ABC_Iron-Siderophores_B12_Hemin"/>
    <property type="match status" value="1"/>
</dbReference>
<protein>
    <submittedName>
        <fullName evidence="7">Hemin ABC transporter, ATP-binding protein HutD</fullName>
    </submittedName>
</protein>
<dbReference type="InterPro" id="IPR027417">
    <property type="entry name" value="P-loop_NTPase"/>
</dbReference>
<dbReference type="GO" id="GO:0016887">
    <property type="term" value="F:ATP hydrolysis activity"/>
    <property type="evidence" value="ECO:0007669"/>
    <property type="project" value="InterPro"/>
</dbReference>
<dbReference type="Gene3D" id="3.40.50.300">
    <property type="entry name" value="P-loop containing nucleotide triphosphate hydrolases"/>
    <property type="match status" value="1"/>
</dbReference>
<dbReference type="RefSeq" id="WP_008047624.1">
    <property type="nucleotide sequence ID" value="NZ_CH724154.1"/>
</dbReference>
<keyword evidence="3 7" id="KW-0067">ATP-binding</keyword>
<organism evidence="7 8">
    <name type="scientific">Reinekea blandensis MED297</name>
    <dbReference type="NCBI Taxonomy" id="314283"/>
    <lineage>
        <taxon>Bacteria</taxon>
        <taxon>Pseudomonadati</taxon>
        <taxon>Pseudomonadota</taxon>
        <taxon>Gammaproteobacteria</taxon>
        <taxon>Oceanospirillales</taxon>
        <taxon>Saccharospirillaceae</taxon>
        <taxon>Reinekea</taxon>
    </lineage>
</organism>
<keyword evidence="8" id="KW-1185">Reference proteome</keyword>
<dbReference type="PROSITE" id="PS50893">
    <property type="entry name" value="ABC_TRANSPORTER_2"/>
    <property type="match status" value="1"/>
</dbReference>
<dbReference type="HOGENOM" id="CLU_000604_1_11_6"/>
<dbReference type="InterPro" id="IPR003439">
    <property type="entry name" value="ABC_transporter-like_ATP-bd"/>
</dbReference>
<dbReference type="Proteomes" id="UP000005953">
    <property type="component" value="Unassembled WGS sequence"/>
</dbReference>
<dbReference type="PROSITE" id="PS00211">
    <property type="entry name" value="ABC_TRANSPORTER_1"/>
    <property type="match status" value="1"/>
</dbReference>
<comment type="function">
    <text evidence="5">Part of the ABC transporter complex HmuTUV involved in hemin import. Responsible for energy coupling to the transport system.</text>
</comment>
<dbReference type="NCBIfam" id="NF010068">
    <property type="entry name" value="PRK13548.1"/>
    <property type="match status" value="1"/>
</dbReference>
<evidence type="ECO:0000313" key="8">
    <source>
        <dbReference type="Proteomes" id="UP000005953"/>
    </source>
</evidence>
<evidence type="ECO:0000256" key="5">
    <source>
        <dbReference type="ARBA" id="ARBA00037066"/>
    </source>
</evidence>
<accession>A4BFZ9</accession>
<comment type="caution">
    <text evidence="7">The sequence shown here is derived from an EMBL/GenBank/DDBJ whole genome shotgun (WGS) entry which is preliminary data.</text>
</comment>
<keyword evidence="1" id="KW-0813">Transport</keyword>
<evidence type="ECO:0000259" key="6">
    <source>
        <dbReference type="PROSITE" id="PS50893"/>
    </source>
</evidence>
<evidence type="ECO:0000256" key="3">
    <source>
        <dbReference type="ARBA" id="ARBA00022840"/>
    </source>
</evidence>
<evidence type="ECO:0000256" key="2">
    <source>
        <dbReference type="ARBA" id="ARBA00022741"/>
    </source>
</evidence>
<dbReference type="AlphaFoldDB" id="A4BFZ9"/>
<sequence>MSILTLNDVSLHRNGRCILDVREAVLTQGDTVAVLGPNGAGKSSLLKIISGETVPTAGQICFHGKPLTAWNRLERARHLGVLPQSSQVGFPFTAEEVVAIGAIPLSMRKRQIAQLVRRAMHDTDVGHLAEQPYTRLSGGEKQRVQLARVLVQLSQAERPPLLLLDEPTSAQDLGHQHLLMQTLNDLRVHRDFTLLAVLHDLNLACRYGQGVWVLNHGHLQQVGAADAVLTPETVEQYWHYRPEKVTTRQHHFALL</sequence>
<dbReference type="STRING" id="314283.MED297_03972"/>
<gene>
    <name evidence="7" type="ORF">MED297_03972</name>
</gene>
<proteinExistence type="predicted"/>
<name>A4BFZ9_9GAMM</name>
<keyword evidence="4" id="KW-1278">Translocase</keyword>
<dbReference type="GO" id="GO:0005524">
    <property type="term" value="F:ATP binding"/>
    <property type="evidence" value="ECO:0007669"/>
    <property type="project" value="UniProtKB-KW"/>
</dbReference>
<evidence type="ECO:0000256" key="1">
    <source>
        <dbReference type="ARBA" id="ARBA00022448"/>
    </source>
</evidence>
<dbReference type="InterPro" id="IPR003593">
    <property type="entry name" value="AAA+_ATPase"/>
</dbReference>
<dbReference type="SUPFAM" id="SSF52540">
    <property type="entry name" value="P-loop containing nucleoside triphosphate hydrolases"/>
    <property type="match status" value="1"/>
</dbReference>
<evidence type="ECO:0000313" key="7">
    <source>
        <dbReference type="EMBL" id="EAR09017.1"/>
    </source>
</evidence>
<dbReference type="PANTHER" id="PTHR42794:SF1">
    <property type="entry name" value="HEMIN IMPORT ATP-BINDING PROTEIN HMUV"/>
    <property type="match status" value="1"/>
</dbReference>
<reference evidence="7 8" key="1">
    <citation type="submission" date="2006-02" db="EMBL/GenBank/DDBJ databases">
        <authorList>
            <person name="Pinhassi J."/>
            <person name="Pedros-Alio C."/>
            <person name="Ferriera S."/>
            <person name="Johnson J."/>
            <person name="Kravitz S."/>
            <person name="Halpern A."/>
            <person name="Remington K."/>
            <person name="Beeson K."/>
            <person name="Tran B."/>
            <person name="Rogers Y.-H."/>
            <person name="Friedman R."/>
            <person name="Venter J.C."/>
        </authorList>
    </citation>
    <scope>NUCLEOTIDE SEQUENCE [LARGE SCALE GENOMIC DNA]</scope>
    <source>
        <strain evidence="7 8">MED297</strain>
    </source>
</reference>
<evidence type="ECO:0000256" key="4">
    <source>
        <dbReference type="ARBA" id="ARBA00022967"/>
    </source>
</evidence>
<dbReference type="PANTHER" id="PTHR42794">
    <property type="entry name" value="HEMIN IMPORT ATP-BINDING PROTEIN HMUV"/>
    <property type="match status" value="1"/>
</dbReference>
<dbReference type="OrthoDB" id="6461291at2"/>
<feature type="domain" description="ABC transporter" evidence="6">
    <location>
        <begin position="4"/>
        <end position="241"/>
    </location>
</feature>